<dbReference type="InterPro" id="IPR028564">
    <property type="entry name" value="MT_TRM10-typ"/>
</dbReference>
<feature type="region of interest" description="Disordered" evidence="1">
    <location>
        <begin position="24"/>
        <end position="48"/>
    </location>
</feature>
<evidence type="ECO:0000256" key="1">
    <source>
        <dbReference type="SAM" id="MobiDB-lite"/>
    </source>
</evidence>
<dbReference type="EMBL" id="DS480428">
    <property type="protein sequence ID" value="EDO16298.1"/>
    <property type="molecule type" value="Genomic_DNA"/>
</dbReference>
<dbReference type="HOGENOM" id="CLU_3162575_0_0_1"/>
<dbReference type="RefSeq" id="XP_001644156.1">
    <property type="nucleotide sequence ID" value="XM_001644106.1"/>
</dbReference>
<reference evidence="3 4" key="1">
    <citation type="journal article" date="2007" name="Proc. Natl. Acad. Sci. U.S.A.">
        <title>Independent sorting-out of thousands of duplicated gene pairs in two yeast species descended from a whole-genome duplication.</title>
        <authorList>
            <person name="Scannell D.R."/>
            <person name="Frank A.C."/>
            <person name="Conant G.C."/>
            <person name="Byrne K.P."/>
            <person name="Woolfit M."/>
            <person name="Wolfe K.H."/>
        </authorList>
    </citation>
    <scope>NUCLEOTIDE SEQUENCE [LARGE SCALE GENOMIC DNA]</scope>
    <source>
        <strain evidence="4">ATCC 22028 / DSM 70294 / BCRC 21397 / CBS 2163 / NBRC 10782 / NRRL Y-8283 / UCD 57-17</strain>
    </source>
</reference>
<organism evidence="4">
    <name type="scientific">Vanderwaltozyma polyspora (strain ATCC 22028 / DSM 70294 / BCRC 21397 / CBS 2163 / NBRC 10782 / NRRL Y-8283 / UCD 57-17)</name>
    <name type="common">Kluyveromyces polysporus</name>
    <dbReference type="NCBI Taxonomy" id="436907"/>
    <lineage>
        <taxon>Eukaryota</taxon>
        <taxon>Fungi</taxon>
        <taxon>Dikarya</taxon>
        <taxon>Ascomycota</taxon>
        <taxon>Saccharomycotina</taxon>
        <taxon>Saccharomycetes</taxon>
        <taxon>Saccharomycetales</taxon>
        <taxon>Saccharomycetaceae</taxon>
        <taxon>Vanderwaltozyma</taxon>
    </lineage>
</organism>
<accession>A7TN80</accession>
<dbReference type="Proteomes" id="UP000000267">
    <property type="component" value="Unassembled WGS sequence"/>
</dbReference>
<gene>
    <name evidence="3" type="ORF">Kpol_1053p35</name>
</gene>
<evidence type="ECO:0000313" key="3">
    <source>
        <dbReference type="EMBL" id="EDO16298.1"/>
    </source>
</evidence>
<proteinExistence type="predicted"/>
<evidence type="ECO:0000313" key="4">
    <source>
        <dbReference type="Proteomes" id="UP000000267"/>
    </source>
</evidence>
<feature type="non-terminal residue" evidence="3">
    <location>
        <position position="1"/>
    </location>
</feature>
<sequence>LKYFENNDWKEAFESVLPQRIIYNYDTPDNNDVSDNDDENGNDNDNDN</sequence>
<feature type="domain" description="SAM-dependent MTase TRM10-type" evidence="2">
    <location>
        <begin position="1"/>
        <end position="24"/>
    </location>
</feature>
<keyword evidence="4" id="KW-1185">Reference proteome</keyword>
<dbReference type="PROSITE" id="PS51675">
    <property type="entry name" value="SAM_MT_TRM10"/>
    <property type="match status" value="1"/>
</dbReference>
<dbReference type="AlphaFoldDB" id="A7TN80"/>
<dbReference type="GeneID" id="5544424"/>
<dbReference type="OrthoDB" id="278300at2759"/>
<evidence type="ECO:0000259" key="2">
    <source>
        <dbReference type="PROSITE" id="PS51675"/>
    </source>
</evidence>
<name>A7TN80_VANPO</name>
<protein>
    <recommendedName>
        <fullName evidence="2">SAM-dependent MTase TRM10-type domain-containing protein</fullName>
    </recommendedName>
</protein>
<feature type="compositionally biased region" description="Acidic residues" evidence="1">
    <location>
        <begin position="32"/>
        <end position="48"/>
    </location>
</feature>